<evidence type="ECO:0000313" key="2">
    <source>
        <dbReference type="EMBL" id="CAG4890628.1"/>
    </source>
</evidence>
<dbReference type="Pfam" id="PF08808">
    <property type="entry name" value="RES"/>
    <property type="match status" value="1"/>
</dbReference>
<gene>
    <name evidence="2" type="ORF">LMG31841_01169</name>
</gene>
<dbReference type="AlphaFoldDB" id="A0A9N8RT72"/>
<reference evidence="2" key="1">
    <citation type="submission" date="2021-04" db="EMBL/GenBank/DDBJ databases">
        <authorList>
            <person name="Vanwijnsberghe S."/>
        </authorList>
    </citation>
    <scope>NUCLEOTIDE SEQUENCE</scope>
    <source>
        <strain evidence="2">LMG 31841</strain>
    </source>
</reference>
<dbReference type="Proteomes" id="UP000789704">
    <property type="component" value="Unassembled WGS sequence"/>
</dbReference>
<evidence type="ECO:0000259" key="1">
    <source>
        <dbReference type="Pfam" id="PF08808"/>
    </source>
</evidence>
<evidence type="ECO:0000313" key="3">
    <source>
        <dbReference type="Proteomes" id="UP000789704"/>
    </source>
</evidence>
<name>A0A9N8RT72_9BURK</name>
<dbReference type="EMBL" id="CAJQZC010000002">
    <property type="protein sequence ID" value="CAG4890628.1"/>
    <property type="molecule type" value="Genomic_DNA"/>
</dbReference>
<accession>A0A9N8RT72</accession>
<organism evidence="2 3">
    <name type="scientific">Paraburkholderia saeva</name>
    <dbReference type="NCBI Taxonomy" id="2777537"/>
    <lineage>
        <taxon>Bacteria</taxon>
        <taxon>Pseudomonadati</taxon>
        <taxon>Pseudomonadota</taxon>
        <taxon>Betaproteobacteria</taxon>
        <taxon>Burkholderiales</taxon>
        <taxon>Burkholderiaceae</taxon>
        <taxon>Paraburkholderia</taxon>
    </lineage>
</organism>
<comment type="caution">
    <text evidence="2">The sequence shown here is derived from an EMBL/GenBank/DDBJ whole genome shotgun (WGS) entry which is preliminary data.</text>
</comment>
<sequence>MVSTLTQTFPPLPLEELLCEISTFQEKPFVEKQALIRRLVDAHPILSLTWGPGHSYRRARRLHAGESLPSEVDGVIWRKDIPAKAGRANAAGFPVLYLADNAETAFSEVGISDDQVVLAEFEIQPNKTVQIAPIGEMRQIQRTGRGALSGGGSRAISDLLNACGVEEARSLLIADAFLYDCLMNPDDDYSVSSLVAMNIFGKLPDVSVIAYPSRRQTGALNFAVRVEGFWDRWGVSAVRCGRAVHLKYGYFRFHDVRHVVGITVSGSMRWDNNIVVPSLSNVLRPLWRPRVDA</sequence>
<feature type="domain" description="RES" evidence="1">
    <location>
        <begin position="80"/>
        <end position="224"/>
    </location>
</feature>
<keyword evidence="3" id="KW-1185">Reference proteome</keyword>
<dbReference type="InterPro" id="IPR014914">
    <property type="entry name" value="RES_dom"/>
</dbReference>
<protein>
    <recommendedName>
        <fullName evidence="1">RES domain-containing protein</fullName>
    </recommendedName>
</protein>
<proteinExistence type="predicted"/>